<reference evidence="5" key="1">
    <citation type="submission" date="2023-10" db="EMBL/GenBank/DDBJ databases">
        <authorList>
            <person name="Domelevo Entfellner J.-B."/>
        </authorList>
    </citation>
    <scope>NUCLEOTIDE SEQUENCE</scope>
</reference>
<dbReference type="EMBL" id="OY731405">
    <property type="protein sequence ID" value="CAJ1970721.1"/>
    <property type="molecule type" value="Genomic_DNA"/>
</dbReference>
<accession>A0AA86SQQ5</accession>
<dbReference type="Proteomes" id="UP001189624">
    <property type="component" value="Chromosome 8"/>
</dbReference>
<dbReference type="PANTHER" id="PTHR12542:SF180">
    <property type="entry name" value="EXOCYST SUBUNIT EXO70 FAMILY PROTEIN"/>
    <property type="match status" value="1"/>
</dbReference>
<sequence length="358" mass="41901">MHECNDILSTQDVYCKWRRESLEACLYELQKMEIDEKRTRLPLDWSVDKILVRTFKASLRILFPSERRLCDRVFSGFSDVADFCFSEICRGEVVKMLNFAVEYASKDPCDVGLSNIVFMFETSCDLIPELHSLFPESVVKEAVTVRDKLEKTCRDIFMKMEDKIFCNPFVQVIVRPDATHNPMTCCVMDYLELIVEQFRKFAGRTGISYSVSDLINPIMKRLERELAARSKNYKYPALRHLFIMNNWRYIEGRAAKLGLQDLDFFQNSGPIVRQNLVLFQRNSWNMVLDLLKLEDDELVDAESIKDKLINEHIEFICSNQSTWLASADLLNEQKLIIPVVEHGKINEGNEFFFFTIWK</sequence>
<dbReference type="PANTHER" id="PTHR12542">
    <property type="entry name" value="EXOCYST COMPLEX PROTEIN EXO70"/>
    <property type="match status" value="1"/>
</dbReference>
<keyword evidence="2 3" id="KW-0813">Transport</keyword>
<keyword evidence="3" id="KW-0268">Exocytosis</keyword>
<organism evidence="5 6">
    <name type="scientific">Sphenostylis stenocarpa</name>
    <dbReference type="NCBI Taxonomy" id="92480"/>
    <lineage>
        <taxon>Eukaryota</taxon>
        <taxon>Viridiplantae</taxon>
        <taxon>Streptophyta</taxon>
        <taxon>Embryophyta</taxon>
        <taxon>Tracheophyta</taxon>
        <taxon>Spermatophyta</taxon>
        <taxon>Magnoliopsida</taxon>
        <taxon>eudicotyledons</taxon>
        <taxon>Gunneridae</taxon>
        <taxon>Pentapetalae</taxon>
        <taxon>rosids</taxon>
        <taxon>fabids</taxon>
        <taxon>Fabales</taxon>
        <taxon>Fabaceae</taxon>
        <taxon>Papilionoideae</taxon>
        <taxon>50 kb inversion clade</taxon>
        <taxon>NPAAA clade</taxon>
        <taxon>indigoferoid/millettioid clade</taxon>
        <taxon>Phaseoleae</taxon>
        <taxon>Sphenostylis</taxon>
    </lineage>
</organism>
<dbReference type="GO" id="GO:0015031">
    <property type="term" value="P:protein transport"/>
    <property type="evidence" value="ECO:0007669"/>
    <property type="project" value="UniProtKB-KW"/>
</dbReference>
<comment type="similarity">
    <text evidence="1 3">Belongs to the EXO70 family.</text>
</comment>
<dbReference type="GO" id="GO:0000145">
    <property type="term" value="C:exocyst"/>
    <property type="evidence" value="ECO:0007669"/>
    <property type="project" value="InterPro"/>
</dbReference>
<evidence type="ECO:0000256" key="1">
    <source>
        <dbReference type="ARBA" id="ARBA00006756"/>
    </source>
</evidence>
<evidence type="ECO:0000313" key="5">
    <source>
        <dbReference type="EMBL" id="CAJ1970721.1"/>
    </source>
</evidence>
<dbReference type="AlphaFoldDB" id="A0AA86SQQ5"/>
<dbReference type="GO" id="GO:0006887">
    <property type="term" value="P:exocytosis"/>
    <property type="evidence" value="ECO:0007669"/>
    <property type="project" value="UniProtKB-KW"/>
</dbReference>
<dbReference type="Gramene" id="rna-AYBTSS11_LOCUS22707">
    <property type="protein sequence ID" value="CAJ1970721.1"/>
    <property type="gene ID" value="gene-AYBTSS11_LOCUS22707"/>
</dbReference>
<keyword evidence="6" id="KW-1185">Reference proteome</keyword>
<comment type="function">
    <text evidence="3">Component of the exocyst complex.</text>
</comment>
<dbReference type="InterPro" id="IPR046364">
    <property type="entry name" value="Exo70_C"/>
</dbReference>
<proteinExistence type="inferred from homology"/>
<dbReference type="Pfam" id="PF03081">
    <property type="entry name" value="Exo70_C"/>
    <property type="match status" value="1"/>
</dbReference>
<dbReference type="InterPro" id="IPR016159">
    <property type="entry name" value="Cullin_repeat-like_dom_sf"/>
</dbReference>
<dbReference type="GO" id="GO:0005546">
    <property type="term" value="F:phosphatidylinositol-4,5-bisphosphate binding"/>
    <property type="evidence" value="ECO:0007669"/>
    <property type="project" value="InterPro"/>
</dbReference>
<gene>
    <name evidence="5" type="ORF">AYBTSS11_LOCUS22707</name>
</gene>
<evidence type="ECO:0000259" key="4">
    <source>
        <dbReference type="Pfam" id="PF03081"/>
    </source>
</evidence>
<dbReference type="InterPro" id="IPR004140">
    <property type="entry name" value="Exo70"/>
</dbReference>
<evidence type="ECO:0000313" key="6">
    <source>
        <dbReference type="Proteomes" id="UP001189624"/>
    </source>
</evidence>
<protein>
    <recommendedName>
        <fullName evidence="3">Exocyst subunit Exo70 family protein</fullName>
    </recommendedName>
</protein>
<dbReference type="Gene3D" id="1.20.1280.170">
    <property type="entry name" value="Exocyst complex component Exo70"/>
    <property type="match status" value="1"/>
</dbReference>
<evidence type="ECO:0000256" key="2">
    <source>
        <dbReference type="ARBA" id="ARBA00022448"/>
    </source>
</evidence>
<evidence type="ECO:0000256" key="3">
    <source>
        <dbReference type="RuleBase" id="RU365026"/>
    </source>
</evidence>
<keyword evidence="3" id="KW-0653">Protein transport</keyword>
<dbReference type="SUPFAM" id="SSF74788">
    <property type="entry name" value="Cullin repeat-like"/>
    <property type="match status" value="1"/>
</dbReference>
<feature type="domain" description="Exocyst complex subunit Exo70 C-terminal" evidence="4">
    <location>
        <begin position="53"/>
        <end position="324"/>
    </location>
</feature>
<name>A0AA86SQQ5_9FABA</name>